<dbReference type="InterPro" id="IPR005877">
    <property type="entry name" value="YSIRK_signal_dom"/>
</dbReference>
<evidence type="ECO:0000259" key="4">
    <source>
        <dbReference type="Pfam" id="PF04650"/>
    </source>
</evidence>
<dbReference type="NCBIfam" id="TIGR01168">
    <property type="entry name" value="YSIRK_signal"/>
    <property type="match status" value="1"/>
</dbReference>
<evidence type="ECO:0000256" key="3">
    <source>
        <dbReference type="SAM" id="Phobius"/>
    </source>
</evidence>
<dbReference type="EMBL" id="AP023349">
    <property type="protein sequence ID" value="BCJ10286.1"/>
    <property type="molecule type" value="Genomic_DNA"/>
</dbReference>
<keyword evidence="1" id="KW-0732">Signal</keyword>
<keyword evidence="3" id="KW-0472">Membrane</keyword>
<evidence type="ECO:0000313" key="7">
    <source>
        <dbReference type="Proteomes" id="UP000516106"/>
    </source>
</evidence>
<dbReference type="Pfam" id="PF17936">
    <property type="entry name" value="Big_6"/>
    <property type="match status" value="1"/>
</dbReference>
<dbReference type="Pfam" id="PF04650">
    <property type="entry name" value="YSIRK_signal"/>
    <property type="match status" value="1"/>
</dbReference>
<feature type="region of interest" description="Disordered" evidence="2">
    <location>
        <begin position="211"/>
        <end position="250"/>
    </location>
</feature>
<sequence>MFGKKRDDNGEKLYRYSIRKYHFGAASVAIAALIFFANGVAKADMAVSPATANTEKVGVAVTGLTEGVPPTEGHSEKSQEVGSEKEAITKKSVDKSALNQALSDLQAEIAKIDNGKLSSLASQISQLTDESKRLLGDENTSEEAVATLVGRVQTMVEQVRQLQSKDDNKPANEASAVSKENKEALNATRTSEATLDGNLTLDKPAKVIEGSTVSSNVQDEKELKKTDKSTLSVEGTEDGRKSEKAGKEEETVTKKDKLEVLSGYLVRYLDAARKIERPETKKFLEGVEEVVRSVENGLKNPQLTVSEIEELMKQGKQAERKLALAVAREHSGKRDSDNGKRMSPDSYFRTATYYRAADGKVYDSHGDERLTEATVGYITKANDGSGYPPGTFLYISHNDNASANGRNNADLGPQPVKRLKNKVFAEVTKKSDGYHWKITYNNARESRQNPIYYFTVPEGHSVRNMKLIENGAVVKQGGVREVFNGASDKYLTSVGTPDAGVHGTPYYENVANVQNGIVGNRGGIYGLDDFVKNNTEVYFNRDGMTEEDKIVTNKLYDKIKSSTQNVFAFRPRDFDRGNTYVVEFDTVGDTEAPLYYIAGMKSYEKIPTGRFMHKSYQQWYGVQERYNITVDTNRLKTTFLKGTGLGALDAEDGSGLMTGAVTIEDTVTNRTTTPGSGDVTNYHTYKSTGNFSADFNKGNHNRYARQVGEDGVNTTADRTKGNHTVHIEANIKGQPINFNLPYRVVTQSDIYKPIAKEIRDTKSYSGNLGNASDYIVEYKYDSSHIKGFREPTREDMKSTNPGLSFYKDRIEDFPTTSARIKEQSVKSVEWAGGTNDLTTGTRVIELTVENGRKELFKVPYDIDVVPGGKISAENVAKLNAAIREAYQKVDTNGNVSGTVPTVTSTTPVWVKKQIKVTYYDNENNARTNNQDDSVDYVDVLFKNIRKEATPTAPAISVPEDGSASVTPKGNTDKLVVSYRPTDQNADTTITVKKSGTTWGTLDTLPNGVTVNSSNGVVSITEPTVKDESTVTAKATYLNSDDATATGVAKNPDNVTPTVTLNGTTLTENASNKTVHVFRGSSLELPLKYYDNAATGRVNISYKNDGGLPQGVWFNDNANASSNYTINQIGKTVNSQGSYTVRGNVSNTARLGERPITLKVSDSADGSVDRGNNKEVKFNVRTYDIEPNSTKVTVDKGTTLSAQDAKAAVTKVNGALDLPEDTTYEWVDTNGRTQTVTPNTAGVQNYRVKVTLPSAETGNNTAYRSSKIVNVSVNVRPEAPTITTEEKYKGTLVSTERSISGTGQPGAKVKITLQDGRTVREVNVENNGKWRYNLASDEKLTQNDKNSTVKASNPISVKQVVNNIESVEKTVNVQMARAISVETPVQAGREIKVKVAHDTALFYLQVNYGTAKEYQYDVIQENGKWKITDSAKANITELTVADGANISEKILTFRIKDSNKKNNIPFIIPAGNNKVRVRAHYVNEKNNPADPANDGGWATASPATNTNPVISVANQNTTYISDGTLTKDKLKTLVNVTDAEDDNNKTVGNSARENLDVTVTKNGQSVELTNGKALKQGTYNLTYTTTDAAGVRVTKDHTIPVNYIAKAKPIINLIQGENVSDELKRSLLQLQDGNEVINVPNDATVEFTNLDVNTPSDNKNTQVTVVLKNGTRLSPVTLNYNVMKKFETVTKVYDFAGEGRNDSPASYYLNTGGLPGGMSWVVKRGNEAEKKRRY</sequence>
<gene>
    <name evidence="6" type="ORF">SMNM65_07180</name>
</gene>
<reference evidence="7" key="1">
    <citation type="submission" date="2020-08" db="EMBL/GenBank/DDBJ databases">
        <title>Complete genome sequence of Streptococcus mitis strain Nm-65.</title>
        <authorList>
            <person name="Tabata A."/>
            <person name="Ohkuni H."/>
            <person name="Nagamune H."/>
        </authorList>
    </citation>
    <scope>NUCLEOTIDE SEQUENCE [LARGE SCALE GENOMIC DNA]</scope>
    <source>
        <strain evidence="7">Nm-65</strain>
    </source>
</reference>
<keyword evidence="3" id="KW-0812">Transmembrane</keyword>
<evidence type="ECO:0000256" key="1">
    <source>
        <dbReference type="ARBA" id="ARBA00022729"/>
    </source>
</evidence>
<feature type="domain" description="Bacterial Ig" evidence="5">
    <location>
        <begin position="1292"/>
        <end position="1356"/>
    </location>
</feature>
<evidence type="ECO:0008006" key="8">
    <source>
        <dbReference type="Google" id="ProtNLM"/>
    </source>
</evidence>
<feature type="region of interest" description="Disordered" evidence="2">
    <location>
        <begin position="161"/>
        <end position="198"/>
    </location>
</feature>
<feature type="compositionally biased region" description="Basic and acidic residues" evidence="2">
    <location>
        <begin position="237"/>
        <end position="250"/>
    </location>
</feature>
<feature type="compositionally biased region" description="Basic and acidic residues" evidence="2">
    <location>
        <begin position="218"/>
        <end position="228"/>
    </location>
</feature>
<evidence type="ECO:0000259" key="5">
    <source>
        <dbReference type="Pfam" id="PF17936"/>
    </source>
</evidence>
<feature type="transmembrane region" description="Helical" evidence="3">
    <location>
        <begin position="21"/>
        <end position="41"/>
    </location>
</feature>
<proteinExistence type="predicted"/>
<feature type="region of interest" description="Disordered" evidence="2">
    <location>
        <begin position="66"/>
        <end position="88"/>
    </location>
</feature>
<evidence type="ECO:0000313" key="6">
    <source>
        <dbReference type="EMBL" id="BCJ10286.1"/>
    </source>
</evidence>
<dbReference type="InterPro" id="IPR041498">
    <property type="entry name" value="Big_6"/>
</dbReference>
<organism evidence="6 7">
    <name type="scientific">Streptococcus mitis</name>
    <dbReference type="NCBI Taxonomy" id="28037"/>
    <lineage>
        <taxon>Bacteria</taxon>
        <taxon>Bacillati</taxon>
        <taxon>Bacillota</taxon>
        <taxon>Bacilli</taxon>
        <taxon>Lactobacillales</taxon>
        <taxon>Streptococcaceae</taxon>
        <taxon>Streptococcus</taxon>
        <taxon>Streptococcus mitis group</taxon>
    </lineage>
</organism>
<protein>
    <recommendedName>
        <fullName evidence="8">YSIRK-type signal peptide-containing protein</fullName>
    </recommendedName>
</protein>
<accession>A0A7G1IY49</accession>
<feature type="domain" description="YSIRK Gram-positive signal peptide" evidence="4">
    <location>
        <begin position="11"/>
        <end position="36"/>
    </location>
</feature>
<evidence type="ECO:0000256" key="2">
    <source>
        <dbReference type="SAM" id="MobiDB-lite"/>
    </source>
</evidence>
<name>A0A7G1IY49_STRMT</name>
<keyword evidence="3" id="KW-1133">Transmembrane helix</keyword>
<dbReference type="Proteomes" id="UP000516106">
    <property type="component" value="Chromosome"/>
</dbReference>
<feature type="compositionally biased region" description="Basic and acidic residues" evidence="2">
    <location>
        <begin position="73"/>
        <end position="88"/>
    </location>
</feature>